<dbReference type="CDD" id="cd07037">
    <property type="entry name" value="TPP_PYR_MenD"/>
    <property type="match status" value="1"/>
</dbReference>
<comment type="cofactor">
    <cofactor evidence="6">
        <name>thiamine diphosphate</name>
        <dbReference type="ChEBI" id="CHEBI:58937"/>
    </cofactor>
    <text evidence="6">Binds 1 thiamine pyrophosphate per subunit.</text>
</comment>
<dbReference type="SUPFAM" id="SSF52518">
    <property type="entry name" value="Thiamin diphosphate-binding fold (THDP-binding)"/>
    <property type="match status" value="2"/>
</dbReference>
<evidence type="ECO:0000256" key="1">
    <source>
        <dbReference type="ARBA" id="ARBA00022679"/>
    </source>
</evidence>
<keyword evidence="1 6" id="KW-0808">Transferase</keyword>
<comment type="pathway">
    <text evidence="6">Quinol/quinone metabolism; 1,4-dihydroxy-2-naphthoate biosynthesis; 1,4-dihydroxy-2-naphthoate from chorismate: step 2/7.</text>
</comment>
<comment type="similarity">
    <text evidence="6">Belongs to the TPP enzyme family. MenD subfamily.</text>
</comment>
<dbReference type="InterPro" id="IPR004433">
    <property type="entry name" value="MenaQ_synth_MenD"/>
</dbReference>
<dbReference type="Gene3D" id="3.40.50.970">
    <property type="match status" value="2"/>
</dbReference>
<evidence type="ECO:0000256" key="3">
    <source>
        <dbReference type="ARBA" id="ARBA00022842"/>
    </source>
</evidence>
<dbReference type="PANTHER" id="PTHR42916">
    <property type="entry name" value="2-SUCCINYL-5-ENOLPYRUVYL-6-HYDROXY-3-CYCLOHEXENE-1-CARBOXYLATE SYNTHASE"/>
    <property type="match status" value="1"/>
</dbReference>
<feature type="domain" description="Thiamine pyrophosphate enzyme N-terminal TPP-binding" evidence="7">
    <location>
        <begin position="8"/>
        <end position="123"/>
    </location>
</feature>
<dbReference type="InterPro" id="IPR029061">
    <property type="entry name" value="THDP-binding"/>
</dbReference>
<keyword evidence="4 6" id="KW-0786">Thiamine pyrophosphate</keyword>
<keyword evidence="9" id="KW-1185">Reference proteome</keyword>
<dbReference type="PIRSF" id="PIRSF004983">
    <property type="entry name" value="MenD"/>
    <property type="match status" value="1"/>
</dbReference>
<evidence type="ECO:0000313" key="9">
    <source>
        <dbReference type="Proteomes" id="UP001500804"/>
    </source>
</evidence>
<keyword evidence="6" id="KW-0474">Menaquinone biosynthesis</keyword>
<organism evidence="8 9">
    <name type="scientific">Pseudonocardia adelaidensis</name>
    <dbReference type="NCBI Taxonomy" id="648754"/>
    <lineage>
        <taxon>Bacteria</taxon>
        <taxon>Bacillati</taxon>
        <taxon>Actinomycetota</taxon>
        <taxon>Actinomycetes</taxon>
        <taxon>Pseudonocardiales</taxon>
        <taxon>Pseudonocardiaceae</taxon>
        <taxon>Pseudonocardia</taxon>
    </lineage>
</organism>
<dbReference type="Pfam" id="PF02776">
    <property type="entry name" value="TPP_enzyme_N"/>
    <property type="match status" value="1"/>
</dbReference>
<keyword evidence="3 6" id="KW-0460">Magnesium</keyword>
<dbReference type="InterPro" id="IPR012001">
    <property type="entry name" value="Thiamin_PyroP_enz_TPP-bd_dom"/>
</dbReference>
<name>A0ABP9NJ51_9PSEU</name>
<comment type="pathway">
    <text evidence="6">Quinol/quinone metabolism; menaquinone biosynthesis.</text>
</comment>
<protein>
    <recommendedName>
        <fullName evidence="6">2-succinyl-5-enolpyruvyl-6-hydroxy-3-cyclohexene-1-carboxylate synthase</fullName>
        <shortName evidence="6">SEPHCHC synthase</shortName>
        <ecNumber evidence="6">2.2.1.9</ecNumber>
    </recommendedName>
    <alternativeName>
        <fullName evidence="6">Menaquinone biosynthesis protein MenD</fullName>
    </alternativeName>
</protein>
<evidence type="ECO:0000256" key="4">
    <source>
        <dbReference type="ARBA" id="ARBA00023052"/>
    </source>
</evidence>
<evidence type="ECO:0000256" key="6">
    <source>
        <dbReference type="HAMAP-Rule" id="MF_01659"/>
    </source>
</evidence>
<evidence type="ECO:0000259" key="7">
    <source>
        <dbReference type="Pfam" id="PF02776"/>
    </source>
</evidence>
<accession>A0ABP9NJ51</accession>
<dbReference type="Gene3D" id="3.40.50.1220">
    <property type="entry name" value="TPP-binding domain"/>
    <property type="match status" value="1"/>
</dbReference>
<keyword evidence="2 6" id="KW-0479">Metal-binding</keyword>
<dbReference type="HAMAP" id="MF_01659">
    <property type="entry name" value="MenD"/>
    <property type="match status" value="1"/>
</dbReference>
<dbReference type="Proteomes" id="UP001500804">
    <property type="component" value="Unassembled WGS sequence"/>
</dbReference>
<comment type="cofactor">
    <cofactor evidence="6">
        <name>Mg(2+)</name>
        <dbReference type="ChEBI" id="CHEBI:18420"/>
    </cofactor>
    <cofactor evidence="6">
        <name>Mn(2+)</name>
        <dbReference type="ChEBI" id="CHEBI:29035"/>
    </cofactor>
</comment>
<comment type="catalytic activity">
    <reaction evidence="6">
        <text>isochorismate + 2-oxoglutarate + H(+) = 5-enolpyruvoyl-6-hydroxy-2-succinyl-cyclohex-3-ene-1-carboxylate + CO2</text>
        <dbReference type="Rhea" id="RHEA:25593"/>
        <dbReference type="ChEBI" id="CHEBI:15378"/>
        <dbReference type="ChEBI" id="CHEBI:16526"/>
        <dbReference type="ChEBI" id="CHEBI:16810"/>
        <dbReference type="ChEBI" id="CHEBI:29780"/>
        <dbReference type="ChEBI" id="CHEBI:58818"/>
        <dbReference type="EC" id="2.2.1.9"/>
    </reaction>
</comment>
<proteinExistence type="inferred from homology"/>
<comment type="subunit">
    <text evidence="6">Homodimer.</text>
</comment>
<evidence type="ECO:0000313" key="8">
    <source>
        <dbReference type="EMBL" id="GAA5122576.1"/>
    </source>
</evidence>
<dbReference type="NCBIfam" id="TIGR00173">
    <property type="entry name" value="menD"/>
    <property type="match status" value="1"/>
</dbReference>
<sequence>MNPSTTRARLVVDELVRCGVTDAVLCPGSRNAPLSFALHAADAAGRLRLHVRIDERSAGFLALGIALRSRRPVPVCTTSGTAVANLHPAVLEASYAGVPLLVLSADRPPDVIGTGASQTIEQAGLFGGAVRLAVNAGVDGDPARGRAAVDRLVAAATGASGGPPGPVHLNLPFAEPLVPDGPGEAPAGRPGGEPRTRVAPVVRQSEPLPLDPAAPTLVIAGSGAPDDLLDLPVPVVAEPAAAAWPAAVRTGPWLLGASPALRPAQVVVAGRPTLHRPVQRLLADPDVAVHVLADPRGMPWADVAGSVRAIGSLPPLRPGRSWTDRWRAADAAAADALDKALDDPAAPGGLRIARELVAALPPGAQLLLGSSNPVRDVALAAVPRRDLTLLANRGVAGIDGTVSTAVGAALVHDGPAYALLGDLTLLHDSTGLVIGPDEPRPDLTFVVLNDDGGGIFGLLEQGAPEHAGAFERVFGTPHGVDLAALCAATGTGHVLVDVPDVAAALAPAPGLRVVEVRAGRGELRQGHARLRATVGAAVAEAL</sequence>
<dbReference type="EMBL" id="BAABJO010000011">
    <property type="protein sequence ID" value="GAA5122576.1"/>
    <property type="molecule type" value="Genomic_DNA"/>
</dbReference>
<dbReference type="RefSeq" id="WP_345605974.1">
    <property type="nucleotide sequence ID" value="NZ_BAABJO010000011.1"/>
</dbReference>
<evidence type="ECO:0000256" key="5">
    <source>
        <dbReference type="ARBA" id="ARBA00023211"/>
    </source>
</evidence>
<dbReference type="EC" id="2.2.1.9" evidence="6"/>
<evidence type="ECO:0000256" key="2">
    <source>
        <dbReference type="ARBA" id="ARBA00022723"/>
    </source>
</evidence>
<dbReference type="PANTHER" id="PTHR42916:SF1">
    <property type="entry name" value="PROTEIN PHYLLO, CHLOROPLASTIC"/>
    <property type="match status" value="1"/>
</dbReference>
<reference evidence="9" key="1">
    <citation type="journal article" date="2019" name="Int. J. Syst. Evol. Microbiol.">
        <title>The Global Catalogue of Microorganisms (GCM) 10K type strain sequencing project: providing services to taxonomists for standard genome sequencing and annotation.</title>
        <authorList>
            <consortium name="The Broad Institute Genomics Platform"/>
            <consortium name="The Broad Institute Genome Sequencing Center for Infectious Disease"/>
            <person name="Wu L."/>
            <person name="Ma J."/>
        </authorList>
    </citation>
    <scope>NUCLEOTIDE SEQUENCE [LARGE SCALE GENOMIC DNA]</scope>
    <source>
        <strain evidence="9">JCM 18302</strain>
    </source>
</reference>
<comment type="function">
    <text evidence="6">Catalyzes the thiamine diphosphate-dependent decarboxylation of 2-oxoglutarate and the subsequent addition of the resulting succinic semialdehyde-thiamine pyrophosphate anion to isochorismate to yield 2-succinyl-5-enolpyruvyl-6-hydroxy-3-cyclohexene-1-carboxylate (SEPHCHC).</text>
</comment>
<dbReference type="CDD" id="cd02009">
    <property type="entry name" value="TPP_SHCHC_synthase"/>
    <property type="match status" value="1"/>
</dbReference>
<keyword evidence="5 6" id="KW-0464">Manganese</keyword>
<gene>
    <name evidence="6 8" type="primary">menD</name>
    <name evidence="8" type="ORF">GCM10023320_33010</name>
</gene>
<comment type="caution">
    <text evidence="8">The sequence shown here is derived from an EMBL/GenBank/DDBJ whole genome shotgun (WGS) entry which is preliminary data.</text>
</comment>